<evidence type="ECO:0000313" key="9">
    <source>
        <dbReference type="EMBL" id="KAG0559411.1"/>
    </source>
</evidence>
<proteinExistence type="predicted"/>
<gene>
    <name evidence="9" type="ORF">KC19_10G102600</name>
</gene>
<feature type="transmembrane region" description="Helical" evidence="7">
    <location>
        <begin position="208"/>
        <end position="231"/>
    </location>
</feature>
<dbReference type="SUPFAM" id="SSF103473">
    <property type="entry name" value="MFS general substrate transporter"/>
    <property type="match status" value="1"/>
</dbReference>
<name>A0A8T0GIX7_CERPU</name>
<keyword evidence="4 7" id="KW-1133">Transmembrane helix</keyword>
<evidence type="ECO:0000256" key="3">
    <source>
        <dbReference type="ARBA" id="ARBA00022692"/>
    </source>
</evidence>
<dbReference type="PROSITE" id="PS00217">
    <property type="entry name" value="SUGAR_TRANSPORT_2"/>
    <property type="match status" value="1"/>
</dbReference>
<dbReference type="CDD" id="cd17315">
    <property type="entry name" value="MFS_GLUT_like"/>
    <property type="match status" value="1"/>
</dbReference>
<feature type="transmembrane region" description="Helical" evidence="7">
    <location>
        <begin position="582"/>
        <end position="605"/>
    </location>
</feature>
<accession>A0A8T0GIX7</accession>
<feature type="transmembrane region" description="Helical" evidence="7">
    <location>
        <begin position="486"/>
        <end position="506"/>
    </location>
</feature>
<evidence type="ECO:0000313" key="10">
    <source>
        <dbReference type="Proteomes" id="UP000822688"/>
    </source>
</evidence>
<dbReference type="InterPro" id="IPR005828">
    <property type="entry name" value="MFS_sugar_transport-like"/>
</dbReference>
<feature type="transmembrane region" description="Helical" evidence="7">
    <location>
        <begin position="518"/>
        <end position="539"/>
    </location>
</feature>
<feature type="domain" description="Major facilitator superfamily (MFS) profile" evidence="8">
    <location>
        <begin position="215"/>
        <end position="636"/>
    </location>
</feature>
<dbReference type="PROSITE" id="PS50850">
    <property type="entry name" value="MFS"/>
    <property type="match status" value="1"/>
</dbReference>
<dbReference type="Gene3D" id="1.20.1250.20">
    <property type="entry name" value="MFS general substrate transporter like domains"/>
    <property type="match status" value="1"/>
</dbReference>
<dbReference type="Pfam" id="PF00083">
    <property type="entry name" value="Sugar_tr"/>
    <property type="match status" value="1"/>
</dbReference>
<dbReference type="InterPro" id="IPR045263">
    <property type="entry name" value="GLUT"/>
</dbReference>
<evidence type="ECO:0000256" key="4">
    <source>
        <dbReference type="ARBA" id="ARBA00022989"/>
    </source>
</evidence>
<dbReference type="GO" id="GO:0015149">
    <property type="term" value="F:hexose transmembrane transporter activity"/>
    <property type="evidence" value="ECO:0007669"/>
    <property type="project" value="TreeGrafter"/>
</dbReference>
<feature type="transmembrane region" description="Helical" evidence="7">
    <location>
        <begin position="308"/>
        <end position="330"/>
    </location>
</feature>
<comment type="caution">
    <text evidence="9">The sequence shown here is derived from an EMBL/GenBank/DDBJ whole genome shotgun (WGS) entry which is preliminary data.</text>
</comment>
<keyword evidence="2" id="KW-0813">Transport</keyword>
<keyword evidence="10" id="KW-1185">Reference proteome</keyword>
<dbReference type="PANTHER" id="PTHR23503">
    <property type="entry name" value="SOLUTE CARRIER FAMILY 2"/>
    <property type="match status" value="1"/>
</dbReference>
<dbReference type="EMBL" id="CM026431">
    <property type="protein sequence ID" value="KAG0559411.1"/>
    <property type="molecule type" value="Genomic_DNA"/>
</dbReference>
<organism evidence="9 10">
    <name type="scientific">Ceratodon purpureus</name>
    <name type="common">Fire moss</name>
    <name type="synonym">Dicranum purpureum</name>
    <dbReference type="NCBI Taxonomy" id="3225"/>
    <lineage>
        <taxon>Eukaryota</taxon>
        <taxon>Viridiplantae</taxon>
        <taxon>Streptophyta</taxon>
        <taxon>Embryophyta</taxon>
        <taxon>Bryophyta</taxon>
        <taxon>Bryophytina</taxon>
        <taxon>Bryopsida</taxon>
        <taxon>Dicranidae</taxon>
        <taxon>Pseudoditrichales</taxon>
        <taxon>Ditrichaceae</taxon>
        <taxon>Ceratodon</taxon>
    </lineage>
</organism>
<comment type="subcellular location">
    <subcellularLocation>
        <location evidence="1">Membrane</location>
        <topology evidence="1">Multi-pass membrane protein</topology>
    </subcellularLocation>
</comment>
<sequence length="651" mass="68769">MSSSLYSTGCVKGASSLSLLQTVSSLSTSHGSVARHARPCGRRPGAEVARLRGSLKLATVSSRPRGLSFSSNGIFNPLGLPTTARKGTMSCRSERPSFGQPRASSSELSFQDGYGRRRGRSIERPTPSTSGRSGLPSSNSSRSASLGLFVERTKNAIHWSSKRPRPRASAIEKKLKRSLTGDRQRDATLPAQAPGGLKHKTPVAPVPAWQLSFPHVAVATLTSVLFGYHIGVVNVPLQYIARDLGFAGNTLIQGFVVSVCLVGAFWGCALSGSVADKYGRRRAFQLSSIPMICGSLFSALSLNIPTMLLGRFLVGAGLGLSGPVASLYISEVSPVHMKGTNGSLLQIAGCIGIIASIVAGLPAAHVAGWWRACFALSIIPAVLLAVGMQSCAESPQWLFKQRKLFKAKNAYSRLWGAEHVKAAMVELARGEQEKGGTSWKTLIDPRYIRVVTIGAVLFAFQQFAGINAIFYFSSAVFKSAGLNSEIAASVAVGVVNLIASCLACYLMDKVGRRSLMIYSFTGMGLAMAAQAATASIPALSAAKGVVALVGTLVYVFMFALGAGPVPGLILPELFAAPIRAKALSVAMCVHWVANFTVGLTFLSLLKKLGTGTLYTGFATVCLAAALFVRRYVLETKGRSQGEIEALLMANI</sequence>
<dbReference type="InterPro" id="IPR003663">
    <property type="entry name" value="Sugar/inositol_transpt"/>
</dbReference>
<dbReference type="InterPro" id="IPR020846">
    <property type="entry name" value="MFS_dom"/>
</dbReference>
<keyword evidence="3 7" id="KW-0812">Transmembrane</keyword>
<feature type="region of interest" description="Disordered" evidence="6">
    <location>
        <begin position="80"/>
        <end position="143"/>
    </location>
</feature>
<feature type="compositionally biased region" description="Low complexity" evidence="6">
    <location>
        <begin position="125"/>
        <end position="143"/>
    </location>
</feature>
<dbReference type="InterPro" id="IPR005829">
    <property type="entry name" value="Sugar_transporter_CS"/>
</dbReference>
<feature type="transmembrane region" description="Helical" evidence="7">
    <location>
        <begin position="369"/>
        <end position="392"/>
    </location>
</feature>
<feature type="transmembrane region" description="Helical" evidence="7">
    <location>
        <begin position="251"/>
        <end position="271"/>
    </location>
</feature>
<dbReference type="PRINTS" id="PR00171">
    <property type="entry name" value="SUGRTRNSPORT"/>
</dbReference>
<dbReference type="NCBIfam" id="TIGR00879">
    <property type="entry name" value="SP"/>
    <property type="match status" value="1"/>
</dbReference>
<dbReference type="InterPro" id="IPR036259">
    <property type="entry name" value="MFS_trans_sf"/>
</dbReference>
<keyword evidence="5 7" id="KW-0472">Membrane</keyword>
<evidence type="ECO:0000256" key="7">
    <source>
        <dbReference type="SAM" id="Phobius"/>
    </source>
</evidence>
<feature type="transmembrane region" description="Helical" evidence="7">
    <location>
        <begin position="611"/>
        <end position="628"/>
    </location>
</feature>
<dbReference type="Proteomes" id="UP000822688">
    <property type="component" value="Chromosome 10"/>
</dbReference>
<evidence type="ECO:0000256" key="6">
    <source>
        <dbReference type="SAM" id="MobiDB-lite"/>
    </source>
</evidence>
<reference evidence="9" key="1">
    <citation type="submission" date="2020-06" db="EMBL/GenBank/DDBJ databases">
        <title>WGS assembly of Ceratodon purpureus strain R40.</title>
        <authorList>
            <person name="Carey S.B."/>
            <person name="Jenkins J."/>
            <person name="Shu S."/>
            <person name="Lovell J.T."/>
            <person name="Sreedasyam A."/>
            <person name="Maumus F."/>
            <person name="Tiley G.P."/>
            <person name="Fernandez-Pozo N."/>
            <person name="Barry K."/>
            <person name="Chen C."/>
            <person name="Wang M."/>
            <person name="Lipzen A."/>
            <person name="Daum C."/>
            <person name="Saski C.A."/>
            <person name="Payton A.C."/>
            <person name="Mcbreen J.C."/>
            <person name="Conrad R.E."/>
            <person name="Kollar L.M."/>
            <person name="Olsson S."/>
            <person name="Huttunen S."/>
            <person name="Landis J.B."/>
            <person name="Wickett N.J."/>
            <person name="Johnson M.G."/>
            <person name="Rensing S.A."/>
            <person name="Grimwood J."/>
            <person name="Schmutz J."/>
            <person name="Mcdaniel S.F."/>
        </authorList>
    </citation>
    <scope>NUCLEOTIDE SEQUENCE</scope>
    <source>
        <strain evidence="9">R40</strain>
    </source>
</reference>
<evidence type="ECO:0000259" key="8">
    <source>
        <dbReference type="PROSITE" id="PS50850"/>
    </source>
</evidence>
<dbReference type="PANTHER" id="PTHR23503:SF8">
    <property type="entry name" value="FACILITATED GLUCOSE TRANSPORTER PROTEIN 1"/>
    <property type="match status" value="1"/>
</dbReference>
<feature type="transmembrane region" description="Helical" evidence="7">
    <location>
        <begin position="545"/>
        <end position="570"/>
    </location>
</feature>
<feature type="transmembrane region" description="Helical" evidence="7">
    <location>
        <begin position="450"/>
        <end position="474"/>
    </location>
</feature>
<protein>
    <recommendedName>
        <fullName evidence="8">Major facilitator superfamily (MFS) profile domain-containing protein</fullName>
    </recommendedName>
</protein>
<feature type="region of interest" description="Disordered" evidence="6">
    <location>
        <begin position="159"/>
        <end position="199"/>
    </location>
</feature>
<dbReference type="GO" id="GO:0016020">
    <property type="term" value="C:membrane"/>
    <property type="evidence" value="ECO:0007669"/>
    <property type="project" value="UniProtKB-SubCell"/>
</dbReference>
<evidence type="ECO:0000256" key="5">
    <source>
        <dbReference type="ARBA" id="ARBA00023136"/>
    </source>
</evidence>
<feature type="transmembrane region" description="Helical" evidence="7">
    <location>
        <begin position="342"/>
        <end position="363"/>
    </location>
</feature>
<dbReference type="AlphaFoldDB" id="A0A8T0GIX7"/>
<evidence type="ECO:0000256" key="2">
    <source>
        <dbReference type="ARBA" id="ARBA00022448"/>
    </source>
</evidence>
<evidence type="ECO:0000256" key="1">
    <source>
        <dbReference type="ARBA" id="ARBA00004141"/>
    </source>
</evidence>